<dbReference type="RefSeq" id="WP_377351122.1">
    <property type="nucleotide sequence ID" value="NZ_JBHLTP010000013.1"/>
</dbReference>
<keyword evidence="5" id="KW-1185">Reference proteome</keyword>
<keyword evidence="2" id="KW-0472">Membrane</keyword>
<keyword evidence="2" id="KW-0812">Transmembrane</keyword>
<keyword evidence="4" id="KW-0808">Transferase</keyword>
<evidence type="ECO:0000259" key="3">
    <source>
        <dbReference type="Pfam" id="PF02397"/>
    </source>
</evidence>
<dbReference type="PANTHER" id="PTHR30576">
    <property type="entry name" value="COLANIC BIOSYNTHESIS UDP-GLUCOSE LIPID CARRIER TRANSFERASE"/>
    <property type="match status" value="1"/>
</dbReference>
<gene>
    <name evidence="4" type="ORF">ACFFGV_18235</name>
</gene>
<name>A0ABV6LSY5_9BACI</name>
<organism evidence="4 5">
    <name type="scientific">Pontibacillus salicampi</name>
    <dbReference type="NCBI Taxonomy" id="1449801"/>
    <lineage>
        <taxon>Bacteria</taxon>
        <taxon>Bacillati</taxon>
        <taxon>Bacillota</taxon>
        <taxon>Bacilli</taxon>
        <taxon>Bacillales</taxon>
        <taxon>Bacillaceae</taxon>
        <taxon>Pontibacillus</taxon>
    </lineage>
</organism>
<feature type="domain" description="Bacterial sugar transferase" evidence="3">
    <location>
        <begin position="17"/>
        <end position="195"/>
    </location>
</feature>
<evidence type="ECO:0000256" key="2">
    <source>
        <dbReference type="SAM" id="Phobius"/>
    </source>
</evidence>
<sequence length="201" mass="22979">MKNNKIELSRSYEIVQRFFDILQALIGLIIAIPIIVISSIAIKVDTRGSIFYRQDRVGKNGQIFQIIKLRTMDMHAESSEPRWAGVNDPRVTKVGRFLRKTRIDELPQLINVLKGDMSIIGPRPERPFFTEKFNKENPGFIDRIVVKPGLTGLAQVNGGYDISPQEKLAYDLKYIRERTFLLDVKILFLTFKVVITGDGAR</sequence>
<evidence type="ECO:0000256" key="1">
    <source>
        <dbReference type="ARBA" id="ARBA00006464"/>
    </source>
</evidence>
<feature type="transmembrane region" description="Helical" evidence="2">
    <location>
        <begin position="21"/>
        <end position="42"/>
    </location>
</feature>
<dbReference type="InterPro" id="IPR003362">
    <property type="entry name" value="Bact_transf"/>
</dbReference>
<proteinExistence type="inferred from homology"/>
<dbReference type="GO" id="GO:0016740">
    <property type="term" value="F:transferase activity"/>
    <property type="evidence" value="ECO:0007669"/>
    <property type="project" value="UniProtKB-KW"/>
</dbReference>
<dbReference type="Pfam" id="PF02397">
    <property type="entry name" value="Bac_transf"/>
    <property type="match status" value="1"/>
</dbReference>
<evidence type="ECO:0000313" key="4">
    <source>
        <dbReference type="EMBL" id="MFC0525526.1"/>
    </source>
</evidence>
<reference evidence="4 5" key="1">
    <citation type="submission" date="2024-09" db="EMBL/GenBank/DDBJ databases">
        <authorList>
            <person name="Sun Q."/>
            <person name="Mori K."/>
        </authorList>
    </citation>
    <scope>NUCLEOTIDE SEQUENCE [LARGE SCALE GENOMIC DNA]</scope>
    <source>
        <strain evidence="4 5">NCAIM B.02529</strain>
    </source>
</reference>
<comment type="caution">
    <text evidence="4">The sequence shown here is derived from an EMBL/GenBank/DDBJ whole genome shotgun (WGS) entry which is preliminary data.</text>
</comment>
<comment type="similarity">
    <text evidence="1">Belongs to the bacterial sugar transferase family.</text>
</comment>
<dbReference type="Proteomes" id="UP001589836">
    <property type="component" value="Unassembled WGS sequence"/>
</dbReference>
<keyword evidence="2" id="KW-1133">Transmembrane helix</keyword>
<evidence type="ECO:0000313" key="5">
    <source>
        <dbReference type="Proteomes" id="UP001589836"/>
    </source>
</evidence>
<dbReference type="PANTHER" id="PTHR30576:SF0">
    <property type="entry name" value="UNDECAPRENYL-PHOSPHATE N-ACETYLGALACTOSAMINYL 1-PHOSPHATE TRANSFERASE-RELATED"/>
    <property type="match status" value="1"/>
</dbReference>
<accession>A0ABV6LSY5</accession>
<protein>
    <submittedName>
        <fullName evidence="4">Sugar transferase</fullName>
    </submittedName>
</protein>
<dbReference type="EMBL" id="JBHLTP010000013">
    <property type="protein sequence ID" value="MFC0525526.1"/>
    <property type="molecule type" value="Genomic_DNA"/>
</dbReference>